<evidence type="ECO:0000313" key="3">
    <source>
        <dbReference type="Proteomes" id="UP000196320"/>
    </source>
</evidence>
<dbReference type="InterPro" id="IPR045598">
    <property type="entry name" value="DUF6457"/>
</dbReference>
<organism evidence="2 3">
    <name type="scientific">Microbacterium esteraromaticum</name>
    <dbReference type="NCBI Taxonomy" id="57043"/>
    <lineage>
        <taxon>Bacteria</taxon>
        <taxon>Bacillati</taxon>
        <taxon>Actinomycetota</taxon>
        <taxon>Actinomycetes</taxon>
        <taxon>Micrococcales</taxon>
        <taxon>Microbacteriaceae</taxon>
        <taxon>Microbacterium</taxon>
    </lineage>
</organism>
<reference evidence="2 3" key="1">
    <citation type="submission" date="2017-02" db="EMBL/GenBank/DDBJ databases">
        <authorList>
            <person name="Peterson S.W."/>
        </authorList>
    </citation>
    <scope>NUCLEOTIDE SEQUENCE [LARGE SCALE GENOMIC DNA]</scope>
    <source>
        <strain evidence="2 3">B Mb 05.01</strain>
    </source>
</reference>
<proteinExistence type="predicted"/>
<evidence type="ECO:0000313" key="2">
    <source>
        <dbReference type="EMBL" id="SJN46482.1"/>
    </source>
</evidence>
<dbReference type="Pfam" id="PF20058">
    <property type="entry name" value="DUF6457"/>
    <property type="match status" value="1"/>
</dbReference>
<dbReference type="EMBL" id="FUKO01000044">
    <property type="protein sequence ID" value="SJN46482.1"/>
    <property type="molecule type" value="Genomic_DNA"/>
</dbReference>
<dbReference type="Proteomes" id="UP000196320">
    <property type="component" value="Unassembled WGS sequence"/>
</dbReference>
<keyword evidence="3" id="KW-1185">Reference proteome</keyword>
<accession>A0A1R4KQC8</accession>
<dbReference type="OrthoDB" id="4735656at2"/>
<protein>
    <submittedName>
        <fullName evidence="2">Molybdopterin-guanine dinucleotide biosynthesis protein MobA</fullName>
    </submittedName>
</protein>
<sequence length="96" mass="10085">MSTSSRTLPPEALDEWALALRQRFELGADDVPISLILDLARDVANGVARPAAPFSAFVAGLVSGRSGGTPEQVREAVAAIVELASTWPADDHTEEG</sequence>
<dbReference type="RefSeq" id="WP_087133010.1">
    <property type="nucleotide sequence ID" value="NZ_FUKO01000044.1"/>
</dbReference>
<evidence type="ECO:0000259" key="1">
    <source>
        <dbReference type="Pfam" id="PF20058"/>
    </source>
</evidence>
<feature type="domain" description="DUF6457" evidence="1">
    <location>
        <begin position="9"/>
        <end position="90"/>
    </location>
</feature>
<dbReference type="AlphaFoldDB" id="A0A1R4KQC8"/>
<gene>
    <name evidence="2" type="ORF">FM104_14940</name>
</gene>
<name>A0A1R4KQC8_9MICO</name>